<reference evidence="2 3" key="1">
    <citation type="submission" date="2014-08" db="EMBL/GenBank/DDBJ databases">
        <authorList>
            <person name="Moulin Lionel"/>
        </authorList>
    </citation>
    <scope>NUCLEOTIDE SEQUENCE [LARGE SCALE GENOMIC DNA]</scope>
</reference>
<name>A0A090GIK5_MESPL</name>
<dbReference type="InterPro" id="IPR010287">
    <property type="entry name" value="DUF892_YciF-like"/>
</dbReference>
<feature type="region of interest" description="Disordered" evidence="1">
    <location>
        <begin position="150"/>
        <end position="170"/>
    </location>
</feature>
<accession>A0A090GIK5</accession>
<dbReference type="PANTHER" id="PTHR30565">
    <property type="entry name" value="PROTEIN YCIF"/>
    <property type="match status" value="1"/>
</dbReference>
<evidence type="ECO:0000256" key="1">
    <source>
        <dbReference type="SAM" id="MobiDB-lite"/>
    </source>
</evidence>
<dbReference type="PANTHER" id="PTHR30565:SF9">
    <property type="entry name" value="PROTEIN YCIF"/>
    <property type="match status" value="1"/>
</dbReference>
<dbReference type="InterPro" id="IPR009078">
    <property type="entry name" value="Ferritin-like_SF"/>
</dbReference>
<organism evidence="2 3">
    <name type="scientific">Mesorhizobium plurifarium</name>
    <dbReference type="NCBI Taxonomy" id="69974"/>
    <lineage>
        <taxon>Bacteria</taxon>
        <taxon>Pseudomonadati</taxon>
        <taxon>Pseudomonadota</taxon>
        <taxon>Alphaproteobacteria</taxon>
        <taxon>Hyphomicrobiales</taxon>
        <taxon>Phyllobacteriaceae</taxon>
        <taxon>Mesorhizobium</taxon>
    </lineage>
</organism>
<proteinExistence type="predicted"/>
<gene>
    <name evidence="2" type="ORF">MPLDJ20_150028</name>
</gene>
<dbReference type="EMBL" id="CCNB01000007">
    <property type="protein sequence ID" value="CDX32080.1"/>
    <property type="molecule type" value="Genomic_DNA"/>
</dbReference>
<sequence length="170" mass="18672">MAESREWLIQWLRDAHAMEEQAETMLSGQLSRIDSYPELSERIRSHLEGTKEQARRLKTCLDGLDEGSSMLKDGGGKLTATAQSISGVFAGDEVMKGSLASYTFEHMEIASYTILIAAANAAGESEIARVCEENLREEEAMAEWLESNLAGHPDLPDARGGGQRQRQALT</sequence>
<dbReference type="Gene3D" id="1.20.1260.10">
    <property type="match status" value="1"/>
</dbReference>
<dbReference type="InterPro" id="IPR047114">
    <property type="entry name" value="YciF"/>
</dbReference>
<dbReference type="AlphaFoldDB" id="A0A090GIK5"/>
<evidence type="ECO:0000313" key="2">
    <source>
        <dbReference type="EMBL" id="CDX32080.1"/>
    </source>
</evidence>
<dbReference type="Proteomes" id="UP000046373">
    <property type="component" value="Unassembled WGS sequence"/>
</dbReference>
<protein>
    <submittedName>
        <fullName evidence="2">Uncharacterized protein</fullName>
    </submittedName>
</protein>
<dbReference type="Pfam" id="PF05974">
    <property type="entry name" value="DUF892"/>
    <property type="match status" value="1"/>
</dbReference>
<dbReference type="SUPFAM" id="SSF47240">
    <property type="entry name" value="Ferritin-like"/>
    <property type="match status" value="1"/>
</dbReference>
<evidence type="ECO:0000313" key="3">
    <source>
        <dbReference type="Proteomes" id="UP000046373"/>
    </source>
</evidence>
<dbReference type="InterPro" id="IPR012347">
    <property type="entry name" value="Ferritin-like"/>
</dbReference>